<dbReference type="EMBL" id="JABFUD020000022">
    <property type="protein sequence ID" value="KAI5062700.1"/>
    <property type="molecule type" value="Genomic_DNA"/>
</dbReference>
<proteinExistence type="predicted"/>
<protein>
    <submittedName>
        <fullName evidence="1">Uncharacterized protein</fullName>
    </submittedName>
</protein>
<evidence type="ECO:0000313" key="2">
    <source>
        <dbReference type="Proteomes" id="UP000886520"/>
    </source>
</evidence>
<keyword evidence="2" id="KW-1185">Reference proteome</keyword>
<name>A0A9D4U7S1_ADICA</name>
<organism evidence="1 2">
    <name type="scientific">Adiantum capillus-veneris</name>
    <name type="common">Maidenhair fern</name>
    <dbReference type="NCBI Taxonomy" id="13818"/>
    <lineage>
        <taxon>Eukaryota</taxon>
        <taxon>Viridiplantae</taxon>
        <taxon>Streptophyta</taxon>
        <taxon>Embryophyta</taxon>
        <taxon>Tracheophyta</taxon>
        <taxon>Polypodiopsida</taxon>
        <taxon>Polypodiidae</taxon>
        <taxon>Polypodiales</taxon>
        <taxon>Pteridineae</taxon>
        <taxon>Pteridaceae</taxon>
        <taxon>Vittarioideae</taxon>
        <taxon>Adiantum</taxon>
    </lineage>
</organism>
<sequence length="109" mass="11742">MAMYSSRISISSTTCIRSAFHSSGHRAALCSITDKSYDLLLSAIHYVCFTYRVILVTINSITEQNELLVESRQGITVSSLQASIISARKASAMSSCLGEGSPQRGCVAM</sequence>
<reference evidence="1" key="1">
    <citation type="submission" date="2021-01" db="EMBL/GenBank/DDBJ databases">
        <title>Adiantum capillus-veneris genome.</title>
        <authorList>
            <person name="Fang Y."/>
            <person name="Liao Q."/>
        </authorList>
    </citation>
    <scope>NUCLEOTIDE SEQUENCE</scope>
    <source>
        <strain evidence="1">H3</strain>
        <tissue evidence="1">Leaf</tissue>
    </source>
</reference>
<dbReference type="Proteomes" id="UP000886520">
    <property type="component" value="Chromosome 22"/>
</dbReference>
<dbReference type="AlphaFoldDB" id="A0A9D4U7S1"/>
<gene>
    <name evidence="1" type="ORF">GOP47_0023239</name>
</gene>
<evidence type="ECO:0000313" key="1">
    <source>
        <dbReference type="EMBL" id="KAI5062700.1"/>
    </source>
</evidence>
<comment type="caution">
    <text evidence="1">The sequence shown here is derived from an EMBL/GenBank/DDBJ whole genome shotgun (WGS) entry which is preliminary data.</text>
</comment>
<accession>A0A9D4U7S1</accession>